<protein>
    <submittedName>
        <fullName evidence="4">Aromatic compound dioxygenase</fullName>
    </submittedName>
</protein>
<evidence type="ECO:0000313" key="5">
    <source>
        <dbReference type="Proteomes" id="UP000799291"/>
    </source>
</evidence>
<name>A0A6G1JK83_9PLEO</name>
<feature type="region of interest" description="Disordered" evidence="1">
    <location>
        <begin position="364"/>
        <end position="501"/>
    </location>
</feature>
<dbReference type="PANTHER" id="PTHR34315">
    <property type="match status" value="1"/>
</dbReference>
<evidence type="ECO:0000256" key="2">
    <source>
        <dbReference type="SAM" id="SignalP"/>
    </source>
</evidence>
<organism evidence="4 5">
    <name type="scientific">Lentithecium fluviatile CBS 122367</name>
    <dbReference type="NCBI Taxonomy" id="1168545"/>
    <lineage>
        <taxon>Eukaryota</taxon>
        <taxon>Fungi</taxon>
        <taxon>Dikarya</taxon>
        <taxon>Ascomycota</taxon>
        <taxon>Pezizomycotina</taxon>
        <taxon>Dothideomycetes</taxon>
        <taxon>Pleosporomycetidae</taxon>
        <taxon>Pleosporales</taxon>
        <taxon>Massarineae</taxon>
        <taxon>Lentitheciaceae</taxon>
        <taxon>Lentithecium</taxon>
    </lineage>
</organism>
<dbReference type="CDD" id="cd03457">
    <property type="entry name" value="intradiol_dioxygenase_like"/>
    <property type="match status" value="1"/>
</dbReference>
<evidence type="ECO:0000313" key="4">
    <source>
        <dbReference type="EMBL" id="KAF2690896.1"/>
    </source>
</evidence>
<feature type="chain" id="PRO_5026010816" evidence="2">
    <location>
        <begin position="24"/>
        <end position="501"/>
    </location>
</feature>
<dbReference type="Pfam" id="PF00775">
    <property type="entry name" value="Dioxygenase_C"/>
    <property type="match status" value="1"/>
</dbReference>
<accession>A0A6G1JK83</accession>
<evidence type="ECO:0000259" key="3">
    <source>
        <dbReference type="Pfam" id="PF00775"/>
    </source>
</evidence>
<gene>
    <name evidence="4" type="ORF">K458DRAFT_287771</name>
</gene>
<reference evidence="4" key="1">
    <citation type="journal article" date="2020" name="Stud. Mycol.">
        <title>101 Dothideomycetes genomes: a test case for predicting lifestyles and emergence of pathogens.</title>
        <authorList>
            <person name="Haridas S."/>
            <person name="Albert R."/>
            <person name="Binder M."/>
            <person name="Bloem J."/>
            <person name="Labutti K."/>
            <person name="Salamov A."/>
            <person name="Andreopoulos B."/>
            <person name="Baker S."/>
            <person name="Barry K."/>
            <person name="Bills G."/>
            <person name="Bluhm B."/>
            <person name="Cannon C."/>
            <person name="Castanera R."/>
            <person name="Culley D."/>
            <person name="Daum C."/>
            <person name="Ezra D."/>
            <person name="Gonzalez J."/>
            <person name="Henrissat B."/>
            <person name="Kuo A."/>
            <person name="Liang C."/>
            <person name="Lipzen A."/>
            <person name="Lutzoni F."/>
            <person name="Magnuson J."/>
            <person name="Mondo S."/>
            <person name="Nolan M."/>
            <person name="Ohm R."/>
            <person name="Pangilinan J."/>
            <person name="Park H.-J."/>
            <person name="Ramirez L."/>
            <person name="Alfaro M."/>
            <person name="Sun H."/>
            <person name="Tritt A."/>
            <person name="Yoshinaga Y."/>
            <person name="Zwiers L.-H."/>
            <person name="Turgeon B."/>
            <person name="Goodwin S."/>
            <person name="Spatafora J."/>
            <person name="Crous P."/>
            <person name="Grigoriev I."/>
        </authorList>
    </citation>
    <scope>NUCLEOTIDE SEQUENCE</scope>
    <source>
        <strain evidence="4">CBS 122367</strain>
    </source>
</reference>
<dbReference type="EMBL" id="MU005570">
    <property type="protein sequence ID" value="KAF2690896.1"/>
    <property type="molecule type" value="Genomic_DNA"/>
</dbReference>
<dbReference type="SUPFAM" id="SSF49482">
    <property type="entry name" value="Aromatic compound dioxygenase"/>
    <property type="match status" value="1"/>
</dbReference>
<feature type="compositionally biased region" description="Low complexity" evidence="1">
    <location>
        <begin position="435"/>
        <end position="479"/>
    </location>
</feature>
<keyword evidence="5" id="KW-1185">Reference proteome</keyword>
<feature type="compositionally biased region" description="Polar residues" evidence="1">
    <location>
        <begin position="485"/>
        <end position="495"/>
    </location>
</feature>
<feature type="signal peptide" evidence="2">
    <location>
        <begin position="1"/>
        <end position="23"/>
    </location>
</feature>
<proteinExistence type="predicted"/>
<dbReference type="GO" id="GO:0008199">
    <property type="term" value="F:ferric iron binding"/>
    <property type="evidence" value="ECO:0007669"/>
    <property type="project" value="InterPro"/>
</dbReference>
<feature type="domain" description="Intradiol ring-cleavage dioxygenases" evidence="3">
    <location>
        <begin position="149"/>
        <end position="234"/>
    </location>
</feature>
<dbReference type="Gene3D" id="2.60.130.10">
    <property type="entry name" value="Aromatic compound dioxygenase"/>
    <property type="match status" value="1"/>
</dbReference>
<keyword evidence="2" id="KW-0732">Signal</keyword>
<keyword evidence="4" id="KW-0560">Oxidoreductase</keyword>
<evidence type="ECO:0000256" key="1">
    <source>
        <dbReference type="SAM" id="MobiDB-lite"/>
    </source>
</evidence>
<dbReference type="PANTHER" id="PTHR34315:SF2">
    <property type="entry name" value="ANCHORED DIOXYGENASE, PUTATIVE (AFU_ORTHOLOGUE AFUA_3G01800)-RELATED"/>
    <property type="match status" value="1"/>
</dbReference>
<dbReference type="InterPro" id="IPR015889">
    <property type="entry name" value="Intradiol_dOase_core"/>
</dbReference>
<dbReference type="GO" id="GO:0016702">
    <property type="term" value="F:oxidoreductase activity, acting on single donors with incorporation of molecular oxygen, incorporation of two atoms of oxygen"/>
    <property type="evidence" value="ECO:0007669"/>
    <property type="project" value="InterPro"/>
</dbReference>
<sequence length="501" mass="52767">MVNFASIVSGAVAASSLLGMAAAHPGEHHDMSHIKRQIDARQMRAAAAKRSLSKCQNSLKHRDLMARSMARRANVMNELRQKRGIQVNSKKFRRDLATLQEFEAVNHNMTGQYDYTSDTSAATIFAANTSCILAPEVTDGPYYVLGEYVRKDVKEDEPGVDMYLEVQYIDVETCEPVQGLFVDIWNCNATGTYSGVESGQGGLDSTFLRGIQETDEDGVVAYETIFPGHYDGRATHTHLLTKSNATLRDNSTTSGGAVTHIGQLFYPEDLITEVEATSPYNTNTVERTTNDEDMWSIVQAEDDYDPIPQFIYLGDSVSDGLLAWIQIGVNSSADYSGDDYYSVAATYYESGGVANAGGIGGGEGPGGNGTGNGTMPTGVIPSGAVPTDLATAGATETATETATTETATSEAATSTADAVAPVPTGVPSGAPPSGMPSGVRPSGGAQPSGRPSSGQQGQQGQQGQNVQQQSGNKNQKQGQAPAGGNVSSKFATSALPTPRPY</sequence>
<keyword evidence="4" id="KW-0223">Dioxygenase</keyword>
<dbReference type="OrthoDB" id="121380at2759"/>
<dbReference type="AlphaFoldDB" id="A0A6G1JK83"/>
<dbReference type="Proteomes" id="UP000799291">
    <property type="component" value="Unassembled WGS sequence"/>
</dbReference>
<feature type="compositionally biased region" description="Low complexity" evidence="1">
    <location>
        <begin position="390"/>
        <end position="428"/>
    </location>
</feature>
<dbReference type="InterPro" id="IPR000627">
    <property type="entry name" value="Intradiol_dOase_C"/>
</dbReference>